<feature type="compositionally biased region" description="Polar residues" evidence="1">
    <location>
        <begin position="1"/>
        <end position="18"/>
    </location>
</feature>
<protein>
    <submittedName>
        <fullName evidence="2">Uncharacterized protein</fullName>
    </submittedName>
</protein>
<dbReference type="EMBL" id="GBRH01224562">
    <property type="protein sequence ID" value="JAD73333.1"/>
    <property type="molecule type" value="Transcribed_RNA"/>
</dbReference>
<evidence type="ECO:0000256" key="1">
    <source>
        <dbReference type="SAM" id="MobiDB-lite"/>
    </source>
</evidence>
<reference evidence="2" key="1">
    <citation type="submission" date="2014-09" db="EMBL/GenBank/DDBJ databases">
        <authorList>
            <person name="Magalhaes I.L.F."/>
            <person name="Oliveira U."/>
            <person name="Santos F.R."/>
            <person name="Vidigal T.H.D.A."/>
            <person name="Brescovit A.D."/>
            <person name="Santos A.J."/>
        </authorList>
    </citation>
    <scope>NUCLEOTIDE SEQUENCE</scope>
    <source>
        <tissue evidence="2">Shoot tissue taken approximately 20 cm above the soil surface</tissue>
    </source>
</reference>
<organism evidence="2">
    <name type="scientific">Arundo donax</name>
    <name type="common">Giant reed</name>
    <name type="synonym">Donax arundinaceus</name>
    <dbReference type="NCBI Taxonomy" id="35708"/>
    <lineage>
        <taxon>Eukaryota</taxon>
        <taxon>Viridiplantae</taxon>
        <taxon>Streptophyta</taxon>
        <taxon>Embryophyta</taxon>
        <taxon>Tracheophyta</taxon>
        <taxon>Spermatophyta</taxon>
        <taxon>Magnoliopsida</taxon>
        <taxon>Liliopsida</taxon>
        <taxon>Poales</taxon>
        <taxon>Poaceae</taxon>
        <taxon>PACMAD clade</taxon>
        <taxon>Arundinoideae</taxon>
        <taxon>Arundineae</taxon>
        <taxon>Arundo</taxon>
    </lineage>
</organism>
<proteinExistence type="predicted"/>
<reference evidence="2" key="2">
    <citation type="journal article" date="2015" name="Data Brief">
        <title>Shoot transcriptome of the giant reed, Arundo donax.</title>
        <authorList>
            <person name="Barrero R.A."/>
            <person name="Guerrero F.D."/>
            <person name="Moolhuijzen P."/>
            <person name="Goolsby J.A."/>
            <person name="Tidwell J."/>
            <person name="Bellgard S.E."/>
            <person name="Bellgard M.I."/>
        </authorList>
    </citation>
    <scope>NUCLEOTIDE SEQUENCE</scope>
    <source>
        <tissue evidence="2">Shoot tissue taken approximately 20 cm above the soil surface</tissue>
    </source>
</reference>
<name>A0A0A9CFT8_ARUDO</name>
<evidence type="ECO:0000313" key="2">
    <source>
        <dbReference type="EMBL" id="JAD73333.1"/>
    </source>
</evidence>
<feature type="region of interest" description="Disordered" evidence="1">
    <location>
        <begin position="26"/>
        <end position="45"/>
    </location>
</feature>
<sequence>MASAKDTNSPDLISTGSPLQHCLCRRRAPSHELKPSKTISDPSPP</sequence>
<accession>A0A0A9CFT8</accession>
<feature type="region of interest" description="Disordered" evidence="1">
    <location>
        <begin position="1"/>
        <end position="21"/>
    </location>
</feature>
<dbReference type="AlphaFoldDB" id="A0A0A9CFT8"/>